<feature type="chain" id="PRO_5015601509" description="Secreted protein" evidence="1">
    <location>
        <begin position="29"/>
        <end position="72"/>
    </location>
</feature>
<gene>
    <name evidence="2" type="ORF">B9Z19DRAFT_679609</name>
</gene>
<comment type="caution">
    <text evidence="2">The sequence shown here is derived from an EMBL/GenBank/DDBJ whole genome shotgun (WGS) entry which is preliminary data.</text>
</comment>
<evidence type="ECO:0000313" key="3">
    <source>
        <dbReference type="Proteomes" id="UP000244722"/>
    </source>
</evidence>
<organism evidence="2 3">
    <name type="scientific">Tuber borchii</name>
    <name type="common">White truffle</name>
    <dbReference type="NCBI Taxonomy" id="42251"/>
    <lineage>
        <taxon>Eukaryota</taxon>
        <taxon>Fungi</taxon>
        <taxon>Dikarya</taxon>
        <taxon>Ascomycota</taxon>
        <taxon>Pezizomycotina</taxon>
        <taxon>Pezizomycetes</taxon>
        <taxon>Pezizales</taxon>
        <taxon>Tuberaceae</taxon>
        <taxon>Tuber</taxon>
    </lineage>
</organism>
<feature type="signal peptide" evidence="1">
    <location>
        <begin position="1"/>
        <end position="28"/>
    </location>
</feature>
<protein>
    <recommendedName>
        <fullName evidence="4">Secreted protein</fullName>
    </recommendedName>
</protein>
<evidence type="ECO:0000256" key="1">
    <source>
        <dbReference type="SAM" id="SignalP"/>
    </source>
</evidence>
<evidence type="ECO:0008006" key="4">
    <source>
        <dbReference type="Google" id="ProtNLM"/>
    </source>
</evidence>
<dbReference type="EMBL" id="NESQ01000054">
    <property type="protein sequence ID" value="PUU80874.1"/>
    <property type="molecule type" value="Genomic_DNA"/>
</dbReference>
<proteinExistence type="predicted"/>
<keyword evidence="1" id="KW-0732">Signal</keyword>
<dbReference type="AlphaFoldDB" id="A0A2T6ZZH0"/>
<dbReference type="Proteomes" id="UP000244722">
    <property type="component" value="Unassembled WGS sequence"/>
</dbReference>
<reference evidence="2 3" key="1">
    <citation type="submission" date="2017-04" db="EMBL/GenBank/DDBJ databases">
        <title>Draft genome sequence of Tuber borchii Vittad., a whitish edible truffle.</title>
        <authorList>
            <consortium name="DOE Joint Genome Institute"/>
            <person name="Murat C."/>
            <person name="Kuo A."/>
            <person name="Barry K.W."/>
            <person name="Clum A."/>
            <person name="Dockter R.B."/>
            <person name="Fauchery L."/>
            <person name="Iotti M."/>
            <person name="Kohler A."/>
            <person name="Labutti K."/>
            <person name="Lindquist E.A."/>
            <person name="Lipzen A."/>
            <person name="Ohm R.A."/>
            <person name="Wang M."/>
            <person name="Grigoriev I.V."/>
            <person name="Zambonelli A."/>
            <person name="Martin F.M."/>
        </authorList>
    </citation>
    <scope>NUCLEOTIDE SEQUENCE [LARGE SCALE GENOMIC DNA]</scope>
    <source>
        <strain evidence="2 3">Tbo3840</strain>
    </source>
</reference>
<sequence>MCSSIGDGWVTFILFYVHSCTLHSCCYGDSEGEEVGIIYFVNSHISSSNHSNGIPRTNLHPSRSYMLPSFKL</sequence>
<evidence type="ECO:0000313" key="2">
    <source>
        <dbReference type="EMBL" id="PUU80874.1"/>
    </source>
</evidence>
<accession>A0A2T6ZZH0</accession>
<keyword evidence="3" id="KW-1185">Reference proteome</keyword>
<name>A0A2T6ZZH0_TUBBO</name>